<dbReference type="PANTHER" id="PTHR46599">
    <property type="entry name" value="PIGGYBAC TRANSPOSABLE ELEMENT-DERIVED PROTEIN 4"/>
    <property type="match status" value="1"/>
</dbReference>
<dbReference type="EMBL" id="RCMV01001085">
    <property type="protein sequence ID" value="KAG3210497.1"/>
    <property type="molecule type" value="Genomic_DNA"/>
</dbReference>
<name>A0A8T1HEL9_9STRA</name>
<evidence type="ECO:0000313" key="2">
    <source>
        <dbReference type="Proteomes" id="UP000760860"/>
    </source>
</evidence>
<gene>
    <name evidence="1" type="ORF">PC129_g18507</name>
</gene>
<dbReference type="VEuPathDB" id="FungiDB:PC110_g7472"/>
<dbReference type="AlphaFoldDB" id="A0A8T1HEL9"/>
<reference evidence="1" key="1">
    <citation type="submission" date="2018-05" db="EMBL/GenBank/DDBJ databases">
        <title>Effector identification in a new, highly contiguous assembly of the strawberry crown rot pathogen Phytophthora cactorum.</title>
        <authorList>
            <person name="Armitage A.D."/>
            <person name="Nellist C.F."/>
            <person name="Bates H."/>
            <person name="Vickerstaff R.J."/>
            <person name="Harrison R.J."/>
        </authorList>
    </citation>
    <scope>NUCLEOTIDE SEQUENCE</scope>
    <source>
        <strain evidence="1">P421</strain>
    </source>
</reference>
<evidence type="ECO:0000313" key="1">
    <source>
        <dbReference type="EMBL" id="KAG3210497.1"/>
    </source>
</evidence>
<dbReference type="PANTHER" id="PTHR46599:SF3">
    <property type="entry name" value="PIGGYBAC TRANSPOSABLE ELEMENT-DERIVED PROTEIN 4"/>
    <property type="match status" value="1"/>
</dbReference>
<evidence type="ECO:0008006" key="3">
    <source>
        <dbReference type="Google" id="ProtNLM"/>
    </source>
</evidence>
<sequence length="101" mass="11405">MYLTGTIQTDRSGFAKEIITNKTVNRKMVLIPPQGTIKLAQNKKFPQVTAAIWMDRNPVHMLTSGGSRKEGTVMRRVNGEMKPVPAPELVRGYHHWMGAWT</sequence>
<dbReference type="Proteomes" id="UP000760860">
    <property type="component" value="Unassembled WGS sequence"/>
</dbReference>
<proteinExistence type="predicted"/>
<organism evidence="1 2">
    <name type="scientific">Phytophthora cactorum</name>
    <dbReference type="NCBI Taxonomy" id="29920"/>
    <lineage>
        <taxon>Eukaryota</taxon>
        <taxon>Sar</taxon>
        <taxon>Stramenopiles</taxon>
        <taxon>Oomycota</taxon>
        <taxon>Peronosporomycetes</taxon>
        <taxon>Peronosporales</taxon>
        <taxon>Peronosporaceae</taxon>
        <taxon>Phytophthora</taxon>
    </lineage>
</organism>
<accession>A0A8T1HEL9</accession>
<comment type="caution">
    <text evidence="1">The sequence shown here is derived from an EMBL/GenBank/DDBJ whole genome shotgun (WGS) entry which is preliminary data.</text>
</comment>
<protein>
    <recommendedName>
        <fullName evidence="3">PiggyBac transposable element-derived protein domain-containing protein</fullName>
    </recommendedName>
</protein>